<dbReference type="InterPro" id="IPR036412">
    <property type="entry name" value="HAD-like_sf"/>
</dbReference>
<feature type="non-terminal residue" evidence="17">
    <location>
        <position position="778"/>
    </location>
</feature>
<evidence type="ECO:0000256" key="14">
    <source>
        <dbReference type="ARBA" id="ARBA00023136"/>
    </source>
</evidence>
<keyword evidence="12 15" id="KW-1133">Transmembrane helix</keyword>
<dbReference type="Pfam" id="PF13246">
    <property type="entry name" value="Cation_ATPase"/>
    <property type="match status" value="1"/>
</dbReference>
<feature type="transmembrane region" description="Helical" evidence="15">
    <location>
        <begin position="123"/>
        <end position="145"/>
    </location>
</feature>
<keyword evidence="11" id="KW-1278">Translocase</keyword>
<dbReference type="GO" id="GO:0046872">
    <property type="term" value="F:metal ion binding"/>
    <property type="evidence" value="ECO:0007669"/>
    <property type="project" value="UniProtKB-KW"/>
</dbReference>
<dbReference type="Gene3D" id="1.20.1110.10">
    <property type="entry name" value="Calcium-transporting ATPase, transmembrane domain"/>
    <property type="match status" value="1"/>
</dbReference>
<dbReference type="NCBIfam" id="TIGR01494">
    <property type="entry name" value="ATPase_P-type"/>
    <property type="match status" value="3"/>
</dbReference>
<dbReference type="InterPro" id="IPR008250">
    <property type="entry name" value="ATPase_P-typ_transduc_dom_A_sf"/>
</dbReference>
<dbReference type="Gene3D" id="2.70.150.10">
    <property type="entry name" value="Calcium-transporting ATPase, cytoplasmic transduction domain A"/>
    <property type="match status" value="1"/>
</dbReference>
<dbReference type="InterPro" id="IPR023299">
    <property type="entry name" value="ATPase_P-typ_cyto_dom_N"/>
</dbReference>
<dbReference type="Pfam" id="PF00122">
    <property type="entry name" value="E1-E2_ATPase"/>
    <property type="match status" value="1"/>
</dbReference>
<keyword evidence="7" id="KW-0547">Nucleotide-binding</keyword>
<evidence type="ECO:0000256" key="13">
    <source>
        <dbReference type="ARBA" id="ARBA00023065"/>
    </source>
</evidence>
<evidence type="ECO:0000256" key="9">
    <source>
        <dbReference type="ARBA" id="ARBA00022840"/>
    </source>
</evidence>
<evidence type="ECO:0000256" key="4">
    <source>
        <dbReference type="ARBA" id="ARBA00022568"/>
    </source>
</evidence>
<dbReference type="FunFam" id="3.40.1110.10:FF:000147">
    <property type="entry name" value="Calcium-transporting ATPase"/>
    <property type="match status" value="1"/>
</dbReference>
<evidence type="ECO:0000256" key="5">
    <source>
        <dbReference type="ARBA" id="ARBA00022692"/>
    </source>
</evidence>
<comment type="caution">
    <text evidence="17">The sequence shown here is derived from an EMBL/GenBank/DDBJ whole genome shotgun (WGS) entry which is preliminary data.</text>
</comment>
<dbReference type="SUPFAM" id="SSF81665">
    <property type="entry name" value="Calcium ATPase, transmembrane domain M"/>
    <property type="match status" value="1"/>
</dbReference>
<dbReference type="EC" id="7.2.2.10" evidence="2"/>
<dbReference type="SMART" id="SM00831">
    <property type="entry name" value="Cation_ATPase_N"/>
    <property type="match status" value="1"/>
</dbReference>
<keyword evidence="3" id="KW-0813">Transport</keyword>
<feature type="transmembrane region" description="Helical" evidence="15">
    <location>
        <begin position="339"/>
        <end position="364"/>
    </location>
</feature>
<dbReference type="CDD" id="cd02081">
    <property type="entry name" value="P-type_ATPase_Ca_PMCA-like"/>
    <property type="match status" value="1"/>
</dbReference>
<evidence type="ECO:0000256" key="1">
    <source>
        <dbReference type="ARBA" id="ARBA00004127"/>
    </source>
</evidence>
<dbReference type="InterPro" id="IPR044492">
    <property type="entry name" value="P_typ_ATPase_HD_dom"/>
</dbReference>
<evidence type="ECO:0000313" key="17">
    <source>
        <dbReference type="EMBL" id="GMR57495.1"/>
    </source>
</evidence>
<dbReference type="InterPro" id="IPR001757">
    <property type="entry name" value="P_typ_ATPase"/>
</dbReference>
<feature type="transmembrane region" description="Helical" evidence="15">
    <location>
        <begin position="93"/>
        <end position="111"/>
    </location>
</feature>
<dbReference type="InterPro" id="IPR018303">
    <property type="entry name" value="ATPase_P-typ_P_site"/>
</dbReference>
<gene>
    <name evidence="17" type="ORF">PMAYCL1PPCAC_27690</name>
</gene>
<dbReference type="InterPro" id="IPR006408">
    <property type="entry name" value="P-type_ATPase_IIB"/>
</dbReference>
<dbReference type="GO" id="GO:0005524">
    <property type="term" value="F:ATP binding"/>
    <property type="evidence" value="ECO:0007669"/>
    <property type="project" value="UniProtKB-KW"/>
</dbReference>
<dbReference type="FunFam" id="1.20.1110.10:FF:000033">
    <property type="entry name" value="Calcium-transporting ATPase"/>
    <property type="match status" value="1"/>
</dbReference>
<keyword evidence="5 15" id="KW-0812">Transmembrane</keyword>
<dbReference type="InterPro" id="IPR059000">
    <property type="entry name" value="ATPase_P-type_domA"/>
</dbReference>
<evidence type="ECO:0000256" key="2">
    <source>
        <dbReference type="ARBA" id="ARBA00012790"/>
    </source>
</evidence>
<evidence type="ECO:0000256" key="8">
    <source>
        <dbReference type="ARBA" id="ARBA00022837"/>
    </source>
</evidence>
<feature type="non-terminal residue" evidence="17">
    <location>
        <position position="1"/>
    </location>
</feature>
<evidence type="ECO:0000256" key="12">
    <source>
        <dbReference type="ARBA" id="ARBA00022989"/>
    </source>
</evidence>
<dbReference type="PANTHER" id="PTHR24093">
    <property type="entry name" value="CATION TRANSPORTING ATPASE"/>
    <property type="match status" value="1"/>
</dbReference>
<dbReference type="Pfam" id="PF00690">
    <property type="entry name" value="Cation_ATPase_N"/>
    <property type="match status" value="1"/>
</dbReference>
<keyword evidence="8" id="KW-0106">Calcium</keyword>
<dbReference type="SFLD" id="SFLDF00027">
    <property type="entry name" value="p-type_atpase"/>
    <property type="match status" value="1"/>
</dbReference>
<dbReference type="PROSITE" id="PS00154">
    <property type="entry name" value="ATPASE_E1_E2"/>
    <property type="match status" value="1"/>
</dbReference>
<dbReference type="InterPro" id="IPR004014">
    <property type="entry name" value="ATPase_P-typ_cation-transptr_N"/>
</dbReference>
<feature type="domain" description="Cation-transporting P-type ATPase N-terminal" evidence="16">
    <location>
        <begin position="34"/>
        <end position="108"/>
    </location>
</feature>
<dbReference type="Proteomes" id="UP001328107">
    <property type="component" value="Unassembled WGS sequence"/>
</dbReference>
<dbReference type="FunFam" id="2.70.150.10:FF:000001">
    <property type="entry name" value="Calcium-transporting ATPase"/>
    <property type="match status" value="1"/>
</dbReference>
<keyword evidence="6" id="KW-0479">Metal-binding</keyword>
<dbReference type="GO" id="GO:0051480">
    <property type="term" value="P:regulation of cytosolic calcium ion concentration"/>
    <property type="evidence" value="ECO:0007669"/>
    <property type="project" value="TreeGrafter"/>
</dbReference>
<organism evidence="17 18">
    <name type="scientific">Pristionchus mayeri</name>
    <dbReference type="NCBI Taxonomy" id="1317129"/>
    <lineage>
        <taxon>Eukaryota</taxon>
        <taxon>Metazoa</taxon>
        <taxon>Ecdysozoa</taxon>
        <taxon>Nematoda</taxon>
        <taxon>Chromadorea</taxon>
        <taxon>Rhabditida</taxon>
        <taxon>Rhabditina</taxon>
        <taxon>Diplogasteromorpha</taxon>
        <taxon>Diplogasteroidea</taxon>
        <taxon>Neodiplogasteridae</taxon>
        <taxon>Pristionchus</taxon>
    </lineage>
</organism>
<evidence type="ECO:0000256" key="3">
    <source>
        <dbReference type="ARBA" id="ARBA00022448"/>
    </source>
</evidence>
<keyword evidence="9" id="KW-0067">ATP-binding</keyword>
<evidence type="ECO:0000259" key="16">
    <source>
        <dbReference type="SMART" id="SM00831"/>
    </source>
</evidence>
<dbReference type="AlphaFoldDB" id="A0AAN5IAX3"/>
<dbReference type="SUPFAM" id="SSF56784">
    <property type="entry name" value="HAD-like"/>
    <property type="match status" value="1"/>
</dbReference>
<proteinExistence type="predicted"/>
<evidence type="ECO:0000256" key="6">
    <source>
        <dbReference type="ARBA" id="ARBA00022723"/>
    </source>
</evidence>
<dbReference type="SUPFAM" id="SSF81653">
    <property type="entry name" value="Calcium ATPase, transduction domain A"/>
    <property type="match status" value="1"/>
</dbReference>
<sequence length="778" mass="84822">GSASEEERFGCDVIELRKLMDLRSNEAVEEINSKFGGAKGLCQRLKTDPVNGLSSNNADMKERVNLYGKNEIPPAPSKSFLDLVWDALQDTTLIILIISADISLALSFYDLPDSMEEDDWDEAANWIDGVAILVAVVAVVLVTALNDWTKERQFRGLQSKIATAQRFSVIRGGEARDVPVNELVVGDIGRVKYGDILPADGVLIQSNDLKMDESSLTGESDLIIKSADTDSLLLAGTHAMEGSGRFVITAVGVNSRTGIIMSLLTGGSVEKSKDDDSNETQEESTKSVLQEKLSTLAVQIGEMGTIVALLTIFILIIRFCISEYVIAQQHFKTSDFSHLVNFIVIGVAILVVAVPEGLPLAITLSLTYSVKKMMHDNNLVRHMDACETMGSATTICSDKTGTLTTNRMTVVQSYINGTFNKQVHPQSMDGATRDLIVEGICVNSSYSAKTEESEIPGEQRIQLGNKTECALLGFVLDLGDDVNEIRSKHPEESLFKVYTFNSSRKSMMTVIRLDNGGYRVYAKGATEHILERSTFILESNGRLDKFDKEHMTKMLNDVIEPMASTGLRTIAISYKDYVPVGKKHDNEEEITSEPNWDDEEAVKSGMTVIAVVGIQDPVRPDVPSAVAKVQAAGITVRMVTGDNIHTARSIATACGILKTEEDSLVLESAEFNARIRDEQGNVDQAKLDEVWPKLRVLARAQPSDKYVLVKGIIDSKISEHREVVAVTGDGTNDAPALKKADVGFAMGIAGTDVAKEASDIILTDDNFTSIVKAVVWGR</sequence>
<keyword evidence="18" id="KW-1185">Reference proteome</keyword>
<keyword evidence="14 15" id="KW-0472">Membrane</keyword>
<name>A0AAN5IAX3_9BILA</name>
<dbReference type="SUPFAM" id="SSF81660">
    <property type="entry name" value="Metal cation-transporting ATPase, ATP-binding domain N"/>
    <property type="match status" value="1"/>
</dbReference>
<protein>
    <recommendedName>
        <fullName evidence="2">P-type Ca(2+) transporter</fullName>
        <ecNumber evidence="2">7.2.2.10</ecNumber>
    </recommendedName>
</protein>
<dbReference type="Gene3D" id="3.40.1110.10">
    <property type="entry name" value="Calcium-transporting ATPase, cytoplasmic domain N"/>
    <property type="match status" value="1"/>
</dbReference>
<dbReference type="PANTHER" id="PTHR24093:SF451">
    <property type="entry name" value="CALCIUM-TRANSPORTING ATPASE"/>
    <property type="match status" value="1"/>
</dbReference>
<dbReference type="GO" id="GO:0016887">
    <property type="term" value="F:ATP hydrolysis activity"/>
    <property type="evidence" value="ECO:0007669"/>
    <property type="project" value="InterPro"/>
</dbReference>
<dbReference type="InterPro" id="IPR023214">
    <property type="entry name" value="HAD_sf"/>
</dbReference>
<dbReference type="EMBL" id="BTRK01000006">
    <property type="protein sequence ID" value="GMR57495.1"/>
    <property type="molecule type" value="Genomic_DNA"/>
</dbReference>
<evidence type="ECO:0000256" key="15">
    <source>
        <dbReference type="SAM" id="Phobius"/>
    </source>
</evidence>
<dbReference type="SFLD" id="SFLDG00002">
    <property type="entry name" value="C1.7:_P-type_atpase_like"/>
    <property type="match status" value="1"/>
</dbReference>
<evidence type="ECO:0000256" key="7">
    <source>
        <dbReference type="ARBA" id="ARBA00022741"/>
    </source>
</evidence>
<evidence type="ECO:0000256" key="10">
    <source>
        <dbReference type="ARBA" id="ARBA00022842"/>
    </source>
</evidence>
<dbReference type="SFLD" id="SFLDS00003">
    <property type="entry name" value="Haloacid_Dehalogenase"/>
    <property type="match status" value="1"/>
</dbReference>
<feature type="transmembrane region" description="Helical" evidence="15">
    <location>
        <begin position="306"/>
        <end position="327"/>
    </location>
</feature>
<evidence type="ECO:0000313" key="18">
    <source>
        <dbReference type="Proteomes" id="UP001328107"/>
    </source>
</evidence>
<dbReference type="GO" id="GO:0012505">
    <property type="term" value="C:endomembrane system"/>
    <property type="evidence" value="ECO:0007669"/>
    <property type="project" value="UniProtKB-SubCell"/>
</dbReference>
<dbReference type="GO" id="GO:0005388">
    <property type="term" value="F:P-type calcium transporter activity"/>
    <property type="evidence" value="ECO:0007669"/>
    <property type="project" value="UniProtKB-EC"/>
</dbReference>
<keyword evidence="10" id="KW-0460">Magnesium</keyword>
<accession>A0AAN5IAX3</accession>
<dbReference type="Gene3D" id="3.40.50.1000">
    <property type="entry name" value="HAD superfamily/HAD-like"/>
    <property type="match status" value="1"/>
</dbReference>
<dbReference type="Pfam" id="PF08282">
    <property type="entry name" value="Hydrolase_3"/>
    <property type="match status" value="1"/>
</dbReference>
<dbReference type="InterPro" id="IPR023298">
    <property type="entry name" value="ATPase_P-typ_TM_dom_sf"/>
</dbReference>
<comment type="subcellular location">
    <subcellularLocation>
        <location evidence="1">Endomembrane system</location>
        <topology evidence="1">Multi-pass membrane protein</topology>
    </subcellularLocation>
</comment>
<reference evidence="18" key="1">
    <citation type="submission" date="2022-10" db="EMBL/GenBank/DDBJ databases">
        <title>Genome assembly of Pristionchus species.</title>
        <authorList>
            <person name="Yoshida K."/>
            <person name="Sommer R.J."/>
        </authorList>
    </citation>
    <scope>NUCLEOTIDE SEQUENCE [LARGE SCALE GENOMIC DNA]</scope>
    <source>
        <strain evidence="18">RS5460</strain>
    </source>
</reference>
<keyword evidence="4" id="KW-0109">Calcium transport</keyword>
<evidence type="ECO:0000256" key="11">
    <source>
        <dbReference type="ARBA" id="ARBA00022967"/>
    </source>
</evidence>
<dbReference type="PRINTS" id="PR00119">
    <property type="entry name" value="CATATPASE"/>
</dbReference>
<keyword evidence="13" id="KW-0406">Ion transport</keyword>
<dbReference type="NCBIfam" id="TIGR01517">
    <property type="entry name" value="ATPase-IIB_Ca"/>
    <property type="match status" value="1"/>
</dbReference>
<dbReference type="GO" id="GO:0005886">
    <property type="term" value="C:plasma membrane"/>
    <property type="evidence" value="ECO:0007669"/>
    <property type="project" value="TreeGrafter"/>
</dbReference>
<dbReference type="FunFam" id="1.20.1110.10:FF:000002">
    <property type="entry name" value="Calcium-transporting ATPase"/>
    <property type="match status" value="1"/>
</dbReference>